<comment type="catalytic activity">
    <reaction evidence="10">
        <text>L-leucine + 2-oxoglutarate = 4-methyl-2-oxopentanoate + L-glutamate</text>
        <dbReference type="Rhea" id="RHEA:18321"/>
        <dbReference type="ChEBI" id="CHEBI:16810"/>
        <dbReference type="ChEBI" id="CHEBI:17865"/>
        <dbReference type="ChEBI" id="CHEBI:29985"/>
        <dbReference type="ChEBI" id="CHEBI:57427"/>
        <dbReference type="EC" id="2.6.1.42"/>
    </reaction>
</comment>
<keyword evidence="13" id="KW-0032">Aminotransferase</keyword>
<dbReference type="InterPro" id="IPR050571">
    <property type="entry name" value="Class-IV_PLP-Dep_Aminotrnsfr"/>
</dbReference>
<evidence type="ECO:0000256" key="8">
    <source>
        <dbReference type="ARBA" id="ARBA00048212"/>
    </source>
</evidence>
<evidence type="ECO:0000256" key="12">
    <source>
        <dbReference type="RuleBase" id="RU004516"/>
    </source>
</evidence>
<evidence type="ECO:0000256" key="3">
    <source>
        <dbReference type="ARBA" id="ARBA00004931"/>
    </source>
</evidence>
<name>A0A9X3IWJ7_9BACT</name>
<comment type="catalytic activity">
    <reaction evidence="9">
        <text>L-isoleucine + 2-oxoglutarate = (S)-3-methyl-2-oxopentanoate + L-glutamate</text>
        <dbReference type="Rhea" id="RHEA:24801"/>
        <dbReference type="ChEBI" id="CHEBI:16810"/>
        <dbReference type="ChEBI" id="CHEBI:29985"/>
        <dbReference type="ChEBI" id="CHEBI:35146"/>
        <dbReference type="ChEBI" id="CHEBI:58045"/>
        <dbReference type="EC" id="2.6.1.42"/>
    </reaction>
</comment>
<keyword evidence="14" id="KW-1185">Reference proteome</keyword>
<dbReference type="Pfam" id="PF01063">
    <property type="entry name" value="Aminotran_4"/>
    <property type="match status" value="1"/>
</dbReference>
<comment type="pathway">
    <text evidence="4">Amino-acid biosynthesis; L-leucine biosynthesis; L-leucine from 3-methyl-2-oxobutanoate: step 4/4.</text>
</comment>
<dbReference type="InterPro" id="IPR043131">
    <property type="entry name" value="BCAT-like_N"/>
</dbReference>
<dbReference type="GO" id="GO:0004084">
    <property type="term" value="F:branched-chain-amino-acid transaminase activity"/>
    <property type="evidence" value="ECO:0007669"/>
    <property type="project" value="UniProtKB-EC"/>
</dbReference>
<dbReference type="AlphaFoldDB" id="A0A9X3IWJ7"/>
<keyword evidence="7 12" id="KW-0663">Pyridoxal phosphate</keyword>
<comment type="pathway">
    <text evidence="3">Amino-acid biosynthesis; L-valine biosynthesis; L-valine from pyruvate: step 4/4.</text>
</comment>
<dbReference type="InterPro" id="IPR018300">
    <property type="entry name" value="Aminotrans_IV_CS"/>
</dbReference>
<dbReference type="GO" id="GO:0046394">
    <property type="term" value="P:carboxylic acid biosynthetic process"/>
    <property type="evidence" value="ECO:0007669"/>
    <property type="project" value="UniProtKB-ARBA"/>
</dbReference>
<dbReference type="InterPro" id="IPR043132">
    <property type="entry name" value="BCAT-like_C"/>
</dbReference>
<comment type="cofactor">
    <cofactor evidence="1 12">
        <name>pyridoxal 5'-phosphate</name>
        <dbReference type="ChEBI" id="CHEBI:597326"/>
    </cofactor>
</comment>
<dbReference type="Gene3D" id="3.30.470.10">
    <property type="match status" value="1"/>
</dbReference>
<keyword evidence="13" id="KW-0808">Transferase</keyword>
<dbReference type="InterPro" id="IPR036038">
    <property type="entry name" value="Aminotransferase-like"/>
</dbReference>
<sequence>MSASRVYLSTIGRPLDPAEAAVPVLDRGFLFGDAVFETLRTAAGRPVAWEAHTTRLRRSAAGIGLDLPWSDDELRAFVDLTHGDTGNADSLVRIVVTRGVAPLMLDPRKALTPTLAVLAIPLELPDEAGYVRGLRARIVDVTRAPASALDPAFKTSNYLPNIQGLRQALAAGDDEAVLINPAGLVAEGATSNVFAVIGGVLFTPPISDGILPGITRAAVLKLAGDLAVPAHESSLHPFDLRAAEEVFLTSSVRGPVAVTTLDGFPVGDGAEGPLTNKLRNAYQAALPGL</sequence>
<evidence type="ECO:0000256" key="10">
    <source>
        <dbReference type="ARBA" id="ARBA00049229"/>
    </source>
</evidence>
<evidence type="ECO:0000256" key="11">
    <source>
        <dbReference type="RuleBase" id="RU004106"/>
    </source>
</evidence>
<comment type="pathway">
    <text evidence="2">Amino-acid biosynthesis; L-isoleucine biosynthesis; L-isoleucine from 2-oxobutanoate: step 4/4.</text>
</comment>
<comment type="caution">
    <text evidence="13">The sequence shown here is derived from an EMBL/GenBank/DDBJ whole genome shotgun (WGS) entry which is preliminary data.</text>
</comment>
<evidence type="ECO:0000256" key="7">
    <source>
        <dbReference type="ARBA" id="ARBA00022898"/>
    </source>
</evidence>
<dbReference type="PANTHER" id="PTHR42743">
    <property type="entry name" value="AMINO-ACID AMINOTRANSFERASE"/>
    <property type="match status" value="1"/>
</dbReference>
<dbReference type="EMBL" id="JAPNKE010000002">
    <property type="protein sequence ID" value="MCY1005564.1"/>
    <property type="molecule type" value="Genomic_DNA"/>
</dbReference>
<comment type="similarity">
    <text evidence="5 11">Belongs to the class-IV pyridoxal-phosphate-dependent aminotransferase family.</text>
</comment>
<comment type="catalytic activity">
    <reaction evidence="8">
        <text>L-valine + 2-oxoglutarate = 3-methyl-2-oxobutanoate + L-glutamate</text>
        <dbReference type="Rhea" id="RHEA:24813"/>
        <dbReference type="ChEBI" id="CHEBI:11851"/>
        <dbReference type="ChEBI" id="CHEBI:16810"/>
        <dbReference type="ChEBI" id="CHEBI:29985"/>
        <dbReference type="ChEBI" id="CHEBI:57762"/>
        <dbReference type="EC" id="2.6.1.42"/>
    </reaction>
</comment>
<organism evidence="13 14">
    <name type="scientific">Nannocystis pusilla</name>
    <dbReference type="NCBI Taxonomy" id="889268"/>
    <lineage>
        <taxon>Bacteria</taxon>
        <taxon>Pseudomonadati</taxon>
        <taxon>Myxococcota</taxon>
        <taxon>Polyangia</taxon>
        <taxon>Nannocystales</taxon>
        <taxon>Nannocystaceae</taxon>
        <taxon>Nannocystis</taxon>
    </lineage>
</organism>
<reference evidence="13" key="1">
    <citation type="submission" date="2022-11" db="EMBL/GenBank/DDBJ databases">
        <title>Minimal conservation of predation-associated metabolite biosynthetic gene clusters underscores biosynthetic potential of Myxococcota including descriptions for ten novel species: Archangium lansinium sp. nov., Myxococcus landrumus sp. nov., Nannocystis bai.</title>
        <authorList>
            <person name="Ahearne A."/>
            <person name="Stevens C."/>
            <person name="Phillips K."/>
        </authorList>
    </citation>
    <scope>NUCLEOTIDE SEQUENCE</scope>
    <source>
        <strain evidence="13">Na p29</strain>
    </source>
</reference>
<evidence type="ECO:0000256" key="4">
    <source>
        <dbReference type="ARBA" id="ARBA00005072"/>
    </source>
</evidence>
<evidence type="ECO:0000256" key="6">
    <source>
        <dbReference type="ARBA" id="ARBA00013053"/>
    </source>
</evidence>
<dbReference type="EC" id="2.6.1.42" evidence="6"/>
<evidence type="ECO:0000313" key="14">
    <source>
        <dbReference type="Proteomes" id="UP001150924"/>
    </source>
</evidence>
<dbReference type="FunFam" id="3.20.10.10:FF:000002">
    <property type="entry name" value="D-alanine aminotransferase"/>
    <property type="match status" value="1"/>
</dbReference>
<accession>A0A9X3IWJ7</accession>
<proteinExistence type="inferred from homology"/>
<gene>
    <name evidence="13" type="ORF">OV079_08275</name>
</gene>
<evidence type="ECO:0000313" key="13">
    <source>
        <dbReference type="EMBL" id="MCY1005564.1"/>
    </source>
</evidence>
<dbReference type="PANTHER" id="PTHR42743:SF11">
    <property type="entry name" value="AMINODEOXYCHORISMATE LYASE"/>
    <property type="match status" value="1"/>
</dbReference>
<protein>
    <recommendedName>
        <fullName evidence="6">branched-chain-amino-acid transaminase</fullName>
        <ecNumber evidence="6">2.6.1.42</ecNumber>
    </recommendedName>
</protein>
<evidence type="ECO:0000256" key="9">
    <source>
        <dbReference type="ARBA" id="ARBA00048798"/>
    </source>
</evidence>
<dbReference type="InterPro" id="IPR001544">
    <property type="entry name" value="Aminotrans_IV"/>
</dbReference>
<dbReference type="PROSITE" id="PS00770">
    <property type="entry name" value="AA_TRANSFER_CLASS_4"/>
    <property type="match status" value="1"/>
</dbReference>
<dbReference type="GO" id="GO:0008652">
    <property type="term" value="P:amino acid biosynthetic process"/>
    <property type="evidence" value="ECO:0007669"/>
    <property type="project" value="UniProtKB-ARBA"/>
</dbReference>
<evidence type="ECO:0000256" key="2">
    <source>
        <dbReference type="ARBA" id="ARBA00004824"/>
    </source>
</evidence>
<dbReference type="RefSeq" id="WP_267767267.1">
    <property type="nucleotide sequence ID" value="NZ_JAPNKE010000002.1"/>
</dbReference>
<evidence type="ECO:0000256" key="1">
    <source>
        <dbReference type="ARBA" id="ARBA00001933"/>
    </source>
</evidence>
<evidence type="ECO:0000256" key="5">
    <source>
        <dbReference type="ARBA" id="ARBA00009320"/>
    </source>
</evidence>
<dbReference type="Gene3D" id="3.20.10.10">
    <property type="entry name" value="D-amino Acid Aminotransferase, subunit A, domain 2"/>
    <property type="match status" value="1"/>
</dbReference>
<dbReference type="SUPFAM" id="SSF56752">
    <property type="entry name" value="D-aminoacid aminotransferase-like PLP-dependent enzymes"/>
    <property type="match status" value="1"/>
</dbReference>
<dbReference type="Proteomes" id="UP001150924">
    <property type="component" value="Unassembled WGS sequence"/>
</dbReference>